<comment type="caution">
    <text evidence="1">The sequence shown here is derived from an EMBL/GenBank/DDBJ whole genome shotgun (WGS) entry which is preliminary data.</text>
</comment>
<reference evidence="1 2" key="1">
    <citation type="journal article" date="2021" name="BMC Genomics">
        <title>Datura genome reveals duplications of psychoactive alkaloid biosynthetic genes and high mutation rate following tissue culture.</title>
        <authorList>
            <person name="Rajewski A."/>
            <person name="Carter-House D."/>
            <person name="Stajich J."/>
            <person name="Litt A."/>
        </authorList>
    </citation>
    <scope>NUCLEOTIDE SEQUENCE [LARGE SCALE GENOMIC DNA]</scope>
    <source>
        <strain evidence="1">AR-01</strain>
    </source>
</reference>
<dbReference type="EMBL" id="JACEIK010001565">
    <property type="protein sequence ID" value="MCD7470421.1"/>
    <property type="molecule type" value="Genomic_DNA"/>
</dbReference>
<organism evidence="1 2">
    <name type="scientific">Datura stramonium</name>
    <name type="common">Jimsonweed</name>
    <name type="synonym">Common thornapple</name>
    <dbReference type="NCBI Taxonomy" id="4076"/>
    <lineage>
        <taxon>Eukaryota</taxon>
        <taxon>Viridiplantae</taxon>
        <taxon>Streptophyta</taxon>
        <taxon>Embryophyta</taxon>
        <taxon>Tracheophyta</taxon>
        <taxon>Spermatophyta</taxon>
        <taxon>Magnoliopsida</taxon>
        <taxon>eudicotyledons</taxon>
        <taxon>Gunneridae</taxon>
        <taxon>Pentapetalae</taxon>
        <taxon>asterids</taxon>
        <taxon>lamiids</taxon>
        <taxon>Solanales</taxon>
        <taxon>Solanaceae</taxon>
        <taxon>Solanoideae</taxon>
        <taxon>Datureae</taxon>
        <taxon>Datura</taxon>
    </lineage>
</organism>
<keyword evidence="2" id="KW-1185">Reference proteome</keyword>
<protein>
    <submittedName>
        <fullName evidence="1">Uncharacterized protein</fullName>
    </submittedName>
</protein>
<dbReference type="InterPro" id="IPR028103">
    <property type="entry name" value="Spatacsin"/>
</dbReference>
<dbReference type="PANTHER" id="PTHR13650:SF0">
    <property type="entry name" value="SPATACSIN"/>
    <property type="match status" value="1"/>
</dbReference>
<sequence length="734" mass="80436">MSPKWESRVGIEHHLHRGRALAAFNQLLSNRVQKLKSESSRRQHGTSVQAQTNIQSDVQMLLSPITQSEQLFLSSVVPLAIVHFADSVLVASCALLLELCGLSPGTLQIDVAALRRIASFNKSGPCFNHLQQLSPRGSSFHSNTCDNNITESLARGLADDYCQNDWFNQAIKRSDKFTTSDRQPSRALMLVLQHLETSSLPSSADGVTCGSWLLTGNGDGVELRSQQKAASEHWNLVTTFCQAHQLPVSTRYLALLARDNDWVGFLSEAQIGGYTLEAVMEVALKEFGDARLKTHILTILKSIQSRKKFSSSSSSDTGEKKNGTSFPDENVYAPAELFGIIAECERQARPGEALLLQAKNLCWSLLAAIASCFPDVSSLSCLTVWLEITAARETSAIKVNNAASQIANNVAAAVEATNSLPASAKAPTVHYNRKNPKRRRLMEPVSVHSLVFTMPDVRRADGNVRIQDMNAGEECEKLVDQDEKVLNDSDEVAGSLSRMVAVLCEQHLFLPLLRAFEMFLPSCSLLPFIRALQIQEDGDFAGSSFLLGLRHRSTHGSRCLPWEIRPFYLDFPTRESTAIGGAGGPDLSSSDCSDFQRLSRGVLGVRTVARTVQGAAQCLLLNRGVSEGEKLSVSLKSSAGQHMEFARDFDGLCKGEMLWGIIKSPNERKRSGKFLEVSFEGIEGKVIELLNIIDVKARGKANLNEKKEVEVNKRKLEAHKGAVRLRCMVGGIGS</sequence>
<dbReference type="Proteomes" id="UP000823775">
    <property type="component" value="Unassembled WGS sequence"/>
</dbReference>
<dbReference type="PANTHER" id="PTHR13650">
    <property type="entry name" value="SPATACSIN"/>
    <property type="match status" value="1"/>
</dbReference>
<gene>
    <name evidence="1" type="ORF">HAX54_010291</name>
</gene>
<evidence type="ECO:0000313" key="2">
    <source>
        <dbReference type="Proteomes" id="UP000823775"/>
    </source>
</evidence>
<proteinExistence type="predicted"/>
<evidence type="ECO:0000313" key="1">
    <source>
        <dbReference type="EMBL" id="MCD7470421.1"/>
    </source>
</evidence>
<accession>A0ABS8THE9</accession>
<name>A0ABS8THE9_DATST</name>